<accession>A0ABR3LC77</accession>
<dbReference type="EMBL" id="JAYMGO010000023">
    <property type="protein sequence ID" value="KAL1249596.1"/>
    <property type="molecule type" value="Genomic_DNA"/>
</dbReference>
<feature type="compositionally biased region" description="Polar residues" evidence="1">
    <location>
        <begin position="17"/>
        <end position="36"/>
    </location>
</feature>
<reference evidence="2 3" key="1">
    <citation type="submission" date="2023-09" db="EMBL/GenBank/DDBJ databases">
        <authorList>
            <person name="Wang M."/>
        </authorList>
    </citation>
    <scope>NUCLEOTIDE SEQUENCE [LARGE SCALE GENOMIC DNA]</scope>
    <source>
        <strain evidence="2">GT-2023</strain>
        <tissue evidence="2">Liver</tissue>
    </source>
</reference>
<sequence length="757" mass="84698">MAKRQLNLRDYFRQGPKTKQSKNNTDPDNKGSSSPADVNIEEEESICDDEQRKLTAAESSGGTEEEEAWGGEQTSADGESQKTGAIWTEAELKTKKTLYPWLVMEGSHLGCTVCKKVGSLGPEKSAGMKLAKEWVTCTVTSSATDLKKQQRAFRKKVFEHSQTKAHIAALSILEKAKEDSLQKTIINNLSDEVKTTARIFRTAYKEAKRHRPAYGFESEIDCQELNGLDMGRILHSNVACANIQSHISLEMKKKIFEKIVACAPKIGLMLDEATSLSRKSALIIYVRFQLPDMESPENIFVELVELEDQSAQGIVGQLLRALEGVNFTQDFLSKTLIGLSCDGASVMLGRKSGVAARLKSLFPNMIVWHCSAHRLELAVGDTMKELGEINHFRIFMDKLYTLYSTSNKNRIELKKCAYELDINLGRIGRVLDNRWVASSFRSVEAVWKNYPALYNHLSQAAEDFSRDSVTRAGYSGLAKRLSSYSFVQNLGLMYDALQELSELSLELQKQDCTIIAAHRAICREARVFEAMSVRPGCHSQISQNAVNDSIFQGVPLHSGRKEEKGMDHKVFFKSLARSLENHMLSYGRAEADRMGYSKFIEELKVLFPEYWPQDAGATYGETETESLCQQFGIDSPRTAVRALREYRENGGRLIPEGLKDILTAVTTVPISSAECERGFSQMNLICSANRASLHTSTISSLLFLCLVGPPLSQFNPIPYVRSWISKGHRTAKDPRSKARSRETEGKLMPVLWSILNN</sequence>
<comment type="caution">
    <text evidence="2">The sequence shown here is derived from an EMBL/GenBank/DDBJ whole genome shotgun (WGS) entry which is preliminary data.</text>
</comment>
<dbReference type="InterPro" id="IPR012337">
    <property type="entry name" value="RNaseH-like_sf"/>
</dbReference>
<dbReference type="Proteomes" id="UP001558613">
    <property type="component" value="Unassembled WGS sequence"/>
</dbReference>
<organism evidence="2 3">
    <name type="scientific">Cirrhinus molitorella</name>
    <name type="common">mud carp</name>
    <dbReference type="NCBI Taxonomy" id="172907"/>
    <lineage>
        <taxon>Eukaryota</taxon>
        <taxon>Metazoa</taxon>
        <taxon>Chordata</taxon>
        <taxon>Craniata</taxon>
        <taxon>Vertebrata</taxon>
        <taxon>Euteleostomi</taxon>
        <taxon>Actinopterygii</taxon>
        <taxon>Neopterygii</taxon>
        <taxon>Teleostei</taxon>
        <taxon>Ostariophysi</taxon>
        <taxon>Cypriniformes</taxon>
        <taxon>Cyprinidae</taxon>
        <taxon>Labeoninae</taxon>
        <taxon>Labeonini</taxon>
        <taxon>Cirrhinus</taxon>
    </lineage>
</organism>
<dbReference type="SUPFAM" id="SSF53098">
    <property type="entry name" value="Ribonuclease H-like"/>
    <property type="match status" value="1"/>
</dbReference>
<gene>
    <name evidence="2" type="ORF">QQF64_020601</name>
</gene>
<dbReference type="PANTHER" id="PTHR46880:SF8">
    <property type="entry name" value="E3 SUMO-PROTEIN LIGASE KIAA1586"/>
    <property type="match status" value="1"/>
</dbReference>
<dbReference type="PANTHER" id="PTHR46880">
    <property type="entry name" value="RAS-ASSOCIATING DOMAIN-CONTAINING PROTEIN"/>
    <property type="match status" value="1"/>
</dbReference>
<evidence type="ECO:0000256" key="1">
    <source>
        <dbReference type="SAM" id="MobiDB-lite"/>
    </source>
</evidence>
<name>A0ABR3LC77_9TELE</name>
<evidence type="ECO:0000313" key="3">
    <source>
        <dbReference type="Proteomes" id="UP001558613"/>
    </source>
</evidence>
<protein>
    <recommendedName>
        <fullName evidence="4">DUF4371 domain-containing protein</fullName>
    </recommendedName>
</protein>
<proteinExistence type="predicted"/>
<evidence type="ECO:0008006" key="4">
    <source>
        <dbReference type="Google" id="ProtNLM"/>
    </source>
</evidence>
<feature type="region of interest" description="Disordered" evidence="1">
    <location>
        <begin position="1"/>
        <end position="83"/>
    </location>
</feature>
<evidence type="ECO:0000313" key="2">
    <source>
        <dbReference type="EMBL" id="KAL1249596.1"/>
    </source>
</evidence>
<feature type="compositionally biased region" description="Acidic residues" evidence="1">
    <location>
        <begin position="39"/>
        <end position="48"/>
    </location>
</feature>
<keyword evidence="3" id="KW-1185">Reference proteome</keyword>